<evidence type="ECO:0000256" key="1">
    <source>
        <dbReference type="SAM" id="MobiDB-lite"/>
    </source>
</evidence>
<evidence type="ECO:0000313" key="3">
    <source>
        <dbReference type="Proteomes" id="UP000291116"/>
    </source>
</evidence>
<dbReference type="AlphaFoldDB" id="A0A448ZDR7"/>
<dbReference type="Proteomes" id="UP000291116">
    <property type="component" value="Unassembled WGS sequence"/>
</dbReference>
<reference evidence="2 3" key="1">
    <citation type="submission" date="2019-01" db="EMBL/GenBank/DDBJ databases">
        <authorList>
            <person name="Ferrante I. M."/>
        </authorList>
    </citation>
    <scope>NUCLEOTIDE SEQUENCE [LARGE SCALE GENOMIC DNA]</scope>
    <source>
        <strain evidence="2 3">B856</strain>
    </source>
</reference>
<dbReference type="EMBL" id="CAACVS010000261">
    <property type="protein sequence ID" value="VEU40154.1"/>
    <property type="molecule type" value="Genomic_DNA"/>
</dbReference>
<organism evidence="2 3">
    <name type="scientific">Pseudo-nitzschia multistriata</name>
    <dbReference type="NCBI Taxonomy" id="183589"/>
    <lineage>
        <taxon>Eukaryota</taxon>
        <taxon>Sar</taxon>
        <taxon>Stramenopiles</taxon>
        <taxon>Ochrophyta</taxon>
        <taxon>Bacillariophyta</taxon>
        <taxon>Bacillariophyceae</taxon>
        <taxon>Bacillariophycidae</taxon>
        <taxon>Bacillariales</taxon>
        <taxon>Bacillariaceae</taxon>
        <taxon>Pseudo-nitzschia</taxon>
    </lineage>
</organism>
<feature type="region of interest" description="Disordered" evidence="1">
    <location>
        <begin position="23"/>
        <end position="58"/>
    </location>
</feature>
<sequence>MSIDLQWVRNDPDRVREFQALRRRAGARKNHGSGDGNSNSNSHCESNDGGGGETEDPVGRVLRLDGATRALLRALQGRKRRLGELGRALRPGPDPLPFADREALLREKKALQASIVEEEAAWRASEQDTLACLCELAGPVEGPPLGGWGYGDGDGENDSDSGGRDARRELPPVLGGEAHRSVLAMDLAQAWRAYTLRCFGNYPSVELPQPCTTPRAENDPWLRLLEECLPRGRSIWGEKELPRFAAAWSGDSRLDLLALCPPGGSDAREIQADLFGELVRYFGPLVGGCETESGSRRVLKRYAAPPPDLDLHEWSRHELHLVPEDPGAGLPSVLLGAVSHRGDARTRAKGMAFAGGGLLRAGGKHPRPAASRAVAREFVHLVQASVAGPWTWNAVLSCRRVGGTHLEVPACLVPHLARPVPASGAGPERTVPLEDLVVPRRGGGSRLFGERKPAAAEGLAAQTQAFPRFPPLGPPGPGEREQRARWDRLSCPFGVVVSGPPARP</sequence>
<protein>
    <submittedName>
        <fullName evidence="2">Uncharacterized protein</fullName>
    </submittedName>
</protein>
<keyword evidence="3" id="KW-1185">Reference proteome</keyword>
<accession>A0A448ZDR7</accession>
<proteinExistence type="predicted"/>
<name>A0A448ZDR7_9STRA</name>
<evidence type="ECO:0000313" key="2">
    <source>
        <dbReference type="EMBL" id="VEU40154.1"/>
    </source>
</evidence>
<gene>
    <name evidence="2" type="ORF">PSNMU_V1.4_AUG-EV-PASAV3_0070320</name>
</gene>
<feature type="compositionally biased region" description="Basic and acidic residues" evidence="1">
    <location>
        <begin position="161"/>
        <end position="170"/>
    </location>
</feature>
<dbReference type="OrthoDB" id="10634110at2759"/>
<feature type="region of interest" description="Disordered" evidence="1">
    <location>
        <begin position="144"/>
        <end position="172"/>
    </location>
</feature>